<keyword evidence="6 8" id="KW-0472">Membrane</keyword>
<comment type="subcellular location">
    <subcellularLocation>
        <location evidence="1">Cell membrane</location>
        <topology evidence="1">Multi-pass membrane protein</topology>
    </subcellularLocation>
</comment>
<evidence type="ECO:0000256" key="4">
    <source>
        <dbReference type="ARBA" id="ARBA00022692"/>
    </source>
</evidence>
<evidence type="ECO:0008006" key="11">
    <source>
        <dbReference type="Google" id="ProtNLM"/>
    </source>
</evidence>
<feature type="transmembrane region" description="Helical" evidence="8">
    <location>
        <begin position="65"/>
        <end position="91"/>
    </location>
</feature>
<dbReference type="Proteomes" id="UP001165135">
    <property type="component" value="Unassembled WGS sequence"/>
</dbReference>
<keyword evidence="5 8" id="KW-1133">Transmembrane helix</keyword>
<dbReference type="Pfam" id="PF07681">
    <property type="entry name" value="DoxX"/>
    <property type="match status" value="1"/>
</dbReference>
<feature type="region of interest" description="Disordered" evidence="7">
    <location>
        <begin position="141"/>
        <end position="279"/>
    </location>
</feature>
<reference evidence="9" key="1">
    <citation type="submission" date="2023-03" db="EMBL/GenBank/DDBJ databases">
        <title>Actinoallomurus iriomotensis NBRC 103681.</title>
        <authorList>
            <person name="Ichikawa N."/>
            <person name="Sato H."/>
            <person name="Tonouchi N."/>
        </authorList>
    </citation>
    <scope>NUCLEOTIDE SEQUENCE</scope>
    <source>
        <strain evidence="9">NBRC 103681</strain>
    </source>
</reference>
<proteinExistence type="inferred from homology"/>
<evidence type="ECO:0000256" key="6">
    <source>
        <dbReference type="ARBA" id="ARBA00023136"/>
    </source>
</evidence>
<dbReference type="PANTHER" id="PTHR33452">
    <property type="entry name" value="OXIDOREDUCTASE CATD-RELATED"/>
    <property type="match status" value="1"/>
</dbReference>
<sequence>MRNRPIYDVVALLARCGVGTVFLAHGWQKIQVGVTATGRNLDAMGTPLPTAAAVYSTFVELLGGAALILGLALPVAGTLLFLDMAGALIFVHAKHGIFLVDNGKVQNGFELVIVLGLAALVFAAGGGGRIALDQRLFGGRSRGADEDDETPPPWRPVPGTTEETPVASPAKPAIAAGAYPVPPESPREDSRKDEDKPAARPRLAAEIVTDTSRDVIVAGRKKPEPPAGDTAPLRTRKKRPEAPSDDTAPARTRKKAAEPSGDDTTPVRTRKRQPRSTDS</sequence>
<feature type="compositionally biased region" description="Low complexity" evidence="7">
    <location>
        <begin position="165"/>
        <end position="179"/>
    </location>
</feature>
<comment type="caution">
    <text evidence="9">The sequence shown here is derived from an EMBL/GenBank/DDBJ whole genome shotgun (WGS) entry which is preliminary data.</text>
</comment>
<organism evidence="9 10">
    <name type="scientific">Actinoallomurus iriomotensis</name>
    <dbReference type="NCBI Taxonomy" id="478107"/>
    <lineage>
        <taxon>Bacteria</taxon>
        <taxon>Bacillati</taxon>
        <taxon>Actinomycetota</taxon>
        <taxon>Actinomycetes</taxon>
        <taxon>Streptosporangiales</taxon>
        <taxon>Thermomonosporaceae</taxon>
        <taxon>Actinoallomurus</taxon>
    </lineage>
</organism>
<keyword evidence="3" id="KW-1003">Cell membrane</keyword>
<dbReference type="InterPro" id="IPR032808">
    <property type="entry name" value="DoxX"/>
</dbReference>
<gene>
    <name evidence="9" type="ORF">Airi01_061500</name>
</gene>
<dbReference type="RefSeq" id="WP_285628043.1">
    <property type="nucleotide sequence ID" value="NZ_BSTJ01000008.1"/>
</dbReference>
<evidence type="ECO:0000256" key="2">
    <source>
        <dbReference type="ARBA" id="ARBA00006679"/>
    </source>
</evidence>
<comment type="similarity">
    <text evidence="2">Belongs to the DoxX family.</text>
</comment>
<evidence type="ECO:0000313" key="10">
    <source>
        <dbReference type="Proteomes" id="UP001165135"/>
    </source>
</evidence>
<evidence type="ECO:0000256" key="5">
    <source>
        <dbReference type="ARBA" id="ARBA00022989"/>
    </source>
</evidence>
<evidence type="ECO:0000256" key="3">
    <source>
        <dbReference type="ARBA" id="ARBA00022475"/>
    </source>
</evidence>
<dbReference type="InterPro" id="IPR051907">
    <property type="entry name" value="DoxX-like_oxidoreductase"/>
</dbReference>
<evidence type="ECO:0000256" key="8">
    <source>
        <dbReference type="SAM" id="Phobius"/>
    </source>
</evidence>
<dbReference type="EMBL" id="BSTJ01000008">
    <property type="protein sequence ID" value="GLY77883.1"/>
    <property type="molecule type" value="Genomic_DNA"/>
</dbReference>
<dbReference type="GO" id="GO:0005886">
    <property type="term" value="C:plasma membrane"/>
    <property type="evidence" value="ECO:0007669"/>
    <property type="project" value="UniProtKB-SubCell"/>
</dbReference>
<feature type="compositionally biased region" description="Basic and acidic residues" evidence="7">
    <location>
        <begin position="185"/>
        <end position="198"/>
    </location>
</feature>
<feature type="compositionally biased region" description="Basic residues" evidence="7">
    <location>
        <begin position="268"/>
        <end position="279"/>
    </location>
</feature>
<feature type="transmembrane region" description="Helical" evidence="8">
    <location>
        <begin position="111"/>
        <end position="132"/>
    </location>
</feature>
<protein>
    <recommendedName>
        <fullName evidence="11">DoxX family protein</fullName>
    </recommendedName>
</protein>
<evidence type="ECO:0000313" key="9">
    <source>
        <dbReference type="EMBL" id="GLY77883.1"/>
    </source>
</evidence>
<accession>A0A9W6RLH6</accession>
<name>A0A9W6RLH6_9ACTN</name>
<dbReference type="PANTHER" id="PTHR33452:SF1">
    <property type="entry name" value="INNER MEMBRANE PROTEIN YPHA-RELATED"/>
    <property type="match status" value="1"/>
</dbReference>
<evidence type="ECO:0000256" key="7">
    <source>
        <dbReference type="SAM" id="MobiDB-lite"/>
    </source>
</evidence>
<dbReference type="AlphaFoldDB" id="A0A9W6RLH6"/>
<evidence type="ECO:0000256" key="1">
    <source>
        <dbReference type="ARBA" id="ARBA00004651"/>
    </source>
</evidence>
<keyword evidence="4 8" id="KW-0812">Transmembrane</keyword>